<accession>A0AAE3ZXE4</accession>
<evidence type="ECO:0000313" key="2">
    <source>
        <dbReference type="Proteomes" id="UP001183629"/>
    </source>
</evidence>
<sequence>MSTDEPNGGPRRYKVDPDPAWDGYDVEDGVLVVELSWMPDPLAGRPPELVAGPELVAAMSAEGFTGYVTGAARAHFGDGAFGVDDDTAAPELVRLVVGEEPAADFSYERGQGLIVSERALALLQSHCQNLRANPLG</sequence>
<protein>
    <submittedName>
        <fullName evidence="1">Uncharacterized protein</fullName>
    </submittedName>
</protein>
<evidence type="ECO:0000313" key="1">
    <source>
        <dbReference type="EMBL" id="MDR7327667.1"/>
    </source>
</evidence>
<dbReference type="RefSeq" id="WP_310425250.1">
    <property type="nucleotide sequence ID" value="NZ_JAVDYC010000001.1"/>
</dbReference>
<dbReference type="EMBL" id="JAVDYC010000001">
    <property type="protein sequence ID" value="MDR7327667.1"/>
    <property type="molecule type" value="Genomic_DNA"/>
</dbReference>
<name>A0AAE3ZXE4_9ACTN</name>
<organism evidence="1 2">
    <name type="scientific">Catenuloplanes niger</name>
    <dbReference type="NCBI Taxonomy" id="587534"/>
    <lineage>
        <taxon>Bacteria</taxon>
        <taxon>Bacillati</taxon>
        <taxon>Actinomycetota</taxon>
        <taxon>Actinomycetes</taxon>
        <taxon>Micromonosporales</taxon>
        <taxon>Micromonosporaceae</taxon>
        <taxon>Catenuloplanes</taxon>
    </lineage>
</organism>
<dbReference type="AlphaFoldDB" id="A0AAE3ZXE4"/>
<reference evidence="1 2" key="1">
    <citation type="submission" date="2023-07" db="EMBL/GenBank/DDBJ databases">
        <title>Sequencing the genomes of 1000 actinobacteria strains.</title>
        <authorList>
            <person name="Klenk H.-P."/>
        </authorList>
    </citation>
    <scope>NUCLEOTIDE SEQUENCE [LARGE SCALE GENOMIC DNA]</scope>
    <source>
        <strain evidence="1 2">DSM 44711</strain>
    </source>
</reference>
<dbReference type="Proteomes" id="UP001183629">
    <property type="component" value="Unassembled WGS sequence"/>
</dbReference>
<keyword evidence="2" id="KW-1185">Reference proteome</keyword>
<proteinExistence type="predicted"/>
<comment type="caution">
    <text evidence="1">The sequence shown here is derived from an EMBL/GenBank/DDBJ whole genome shotgun (WGS) entry which is preliminary data.</text>
</comment>
<gene>
    <name evidence="1" type="ORF">J2S44_007917</name>
</gene>